<keyword evidence="2" id="KW-0472">Membrane</keyword>
<dbReference type="PANTHER" id="PTHR33365">
    <property type="entry name" value="YALI0B05434P"/>
    <property type="match status" value="1"/>
</dbReference>
<comment type="similarity">
    <text evidence="1">Belongs to the ustYa family.</text>
</comment>
<dbReference type="GO" id="GO:0043386">
    <property type="term" value="P:mycotoxin biosynthetic process"/>
    <property type="evidence" value="ECO:0007669"/>
    <property type="project" value="InterPro"/>
</dbReference>
<dbReference type="PANTHER" id="PTHR33365:SF13">
    <property type="entry name" value="TAT PATHWAY SIGNAL SEQUENCE"/>
    <property type="match status" value="1"/>
</dbReference>
<dbReference type="Pfam" id="PF11807">
    <property type="entry name" value="UstYa"/>
    <property type="match status" value="1"/>
</dbReference>
<evidence type="ECO:0000313" key="3">
    <source>
        <dbReference type="EMBL" id="KAF2162860.1"/>
    </source>
</evidence>
<evidence type="ECO:0000313" key="4">
    <source>
        <dbReference type="Proteomes" id="UP000799537"/>
    </source>
</evidence>
<evidence type="ECO:0000256" key="2">
    <source>
        <dbReference type="SAM" id="Phobius"/>
    </source>
</evidence>
<dbReference type="OrthoDB" id="3687641at2759"/>
<feature type="transmembrane region" description="Helical" evidence="2">
    <location>
        <begin position="37"/>
        <end position="60"/>
    </location>
</feature>
<dbReference type="RefSeq" id="XP_033663749.1">
    <property type="nucleotide sequence ID" value="XM_033808232.1"/>
</dbReference>
<dbReference type="AlphaFoldDB" id="A0A6A6C9C7"/>
<accession>A0A6A6C9C7</accession>
<name>A0A6A6C9C7_ZASCE</name>
<dbReference type="GeneID" id="54561504"/>
<dbReference type="Proteomes" id="UP000799537">
    <property type="component" value="Unassembled WGS sequence"/>
</dbReference>
<dbReference type="EMBL" id="ML993611">
    <property type="protein sequence ID" value="KAF2162860.1"/>
    <property type="molecule type" value="Genomic_DNA"/>
</dbReference>
<gene>
    <name evidence="3" type="ORF">M409DRAFT_26715</name>
</gene>
<dbReference type="InterPro" id="IPR021765">
    <property type="entry name" value="UstYa-like"/>
</dbReference>
<sequence length="214" mass="24728">MEYKSLLSTPDDLATIAEVPDEECAVRPKTAWRRWPASTTTLSVTILIEAVAILGLLLYIQSTSRTCPEDIGYYPAREAVHYYETTFAPGEVFMSKDGFPTKETDKPGAIFNFDRLRKSYHRGHYFANETEHGFVHHREHCIEHLRQSIMCSGDIAMDRWQRDPEDQESWLLTTGVPHVCRSFDSLSDWVKKHQLHKRDWTRVPKEGQGEVDSQ</sequence>
<reference evidence="3" key="1">
    <citation type="journal article" date="2020" name="Stud. Mycol.">
        <title>101 Dothideomycetes genomes: a test case for predicting lifestyles and emergence of pathogens.</title>
        <authorList>
            <person name="Haridas S."/>
            <person name="Albert R."/>
            <person name="Binder M."/>
            <person name="Bloem J."/>
            <person name="Labutti K."/>
            <person name="Salamov A."/>
            <person name="Andreopoulos B."/>
            <person name="Baker S."/>
            <person name="Barry K."/>
            <person name="Bills G."/>
            <person name="Bluhm B."/>
            <person name="Cannon C."/>
            <person name="Castanera R."/>
            <person name="Culley D."/>
            <person name="Daum C."/>
            <person name="Ezra D."/>
            <person name="Gonzalez J."/>
            <person name="Henrissat B."/>
            <person name="Kuo A."/>
            <person name="Liang C."/>
            <person name="Lipzen A."/>
            <person name="Lutzoni F."/>
            <person name="Magnuson J."/>
            <person name="Mondo S."/>
            <person name="Nolan M."/>
            <person name="Ohm R."/>
            <person name="Pangilinan J."/>
            <person name="Park H.-J."/>
            <person name="Ramirez L."/>
            <person name="Alfaro M."/>
            <person name="Sun H."/>
            <person name="Tritt A."/>
            <person name="Yoshinaga Y."/>
            <person name="Zwiers L.-H."/>
            <person name="Turgeon B."/>
            <person name="Goodwin S."/>
            <person name="Spatafora J."/>
            <person name="Crous P."/>
            <person name="Grigoriev I."/>
        </authorList>
    </citation>
    <scope>NUCLEOTIDE SEQUENCE</scope>
    <source>
        <strain evidence="3">ATCC 36951</strain>
    </source>
</reference>
<proteinExistence type="inferred from homology"/>
<protein>
    <submittedName>
        <fullName evidence="3">Uncharacterized protein</fullName>
    </submittedName>
</protein>
<keyword evidence="2" id="KW-0812">Transmembrane</keyword>
<evidence type="ECO:0000256" key="1">
    <source>
        <dbReference type="ARBA" id="ARBA00035112"/>
    </source>
</evidence>
<keyword evidence="2" id="KW-1133">Transmembrane helix</keyword>
<organism evidence="3 4">
    <name type="scientific">Zasmidium cellare ATCC 36951</name>
    <dbReference type="NCBI Taxonomy" id="1080233"/>
    <lineage>
        <taxon>Eukaryota</taxon>
        <taxon>Fungi</taxon>
        <taxon>Dikarya</taxon>
        <taxon>Ascomycota</taxon>
        <taxon>Pezizomycotina</taxon>
        <taxon>Dothideomycetes</taxon>
        <taxon>Dothideomycetidae</taxon>
        <taxon>Mycosphaerellales</taxon>
        <taxon>Mycosphaerellaceae</taxon>
        <taxon>Zasmidium</taxon>
    </lineage>
</organism>
<keyword evidence="4" id="KW-1185">Reference proteome</keyword>